<dbReference type="AlphaFoldDB" id="A0AAD5ITI6"/>
<keyword evidence="2" id="KW-1185">Reference proteome</keyword>
<comment type="caution">
    <text evidence="1">The sequence shown here is derived from an EMBL/GenBank/DDBJ whole genome shotgun (WGS) entry which is preliminary data.</text>
</comment>
<dbReference type="EMBL" id="JAJSOW010000102">
    <property type="protein sequence ID" value="KAI9177125.1"/>
    <property type="molecule type" value="Genomic_DNA"/>
</dbReference>
<evidence type="ECO:0000313" key="1">
    <source>
        <dbReference type="EMBL" id="KAI9177125.1"/>
    </source>
</evidence>
<proteinExistence type="predicted"/>
<reference evidence="1" key="2">
    <citation type="submission" date="2023-02" db="EMBL/GenBank/DDBJ databases">
        <authorList>
            <person name="Swenson N.G."/>
            <person name="Wegrzyn J.L."/>
            <person name="Mcevoy S.L."/>
        </authorList>
    </citation>
    <scope>NUCLEOTIDE SEQUENCE</scope>
    <source>
        <strain evidence="1">91603</strain>
        <tissue evidence="1">Leaf</tissue>
    </source>
</reference>
<protein>
    <submittedName>
        <fullName evidence="1">Uncharacterized protein</fullName>
    </submittedName>
</protein>
<dbReference type="Proteomes" id="UP001064489">
    <property type="component" value="Chromosome 5"/>
</dbReference>
<gene>
    <name evidence="1" type="ORF">LWI28_011364</name>
</gene>
<reference evidence="1" key="1">
    <citation type="journal article" date="2022" name="Plant J.">
        <title>Strategies of tolerance reflected in two North American maple genomes.</title>
        <authorList>
            <person name="McEvoy S.L."/>
            <person name="Sezen U.U."/>
            <person name="Trouern-Trend A."/>
            <person name="McMahon S.M."/>
            <person name="Schaberg P.G."/>
            <person name="Yang J."/>
            <person name="Wegrzyn J.L."/>
            <person name="Swenson N.G."/>
        </authorList>
    </citation>
    <scope>NUCLEOTIDE SEQUENCE</scope>
    <source>
        <strain evidence="1">91603</strain>
    </source>
</reference>
<sequence>MRRIKNKKNNFESGPLIWDINQRHNLGLVCSCIRLISFNAIIKYKTKKVKKNLFFVSSSVIDTKSGWRKWSGFLIHVRGWDFLVGKYLLLFFHSGRCSKVKRYSHL</sequence>
<accession>A0AAD5ITI6</accession>
<name>A0AAD5ITI6_ACENE</name>
<evidence type="ECO:0000313" key="2">
    <source>
        <dbReference type="Proteomes" id="UP001064489"/>
    </source>
</evidence>
<organism evidence="1 2">
    <name type="scientific">Acer negundo</name>
    <name type="common">Box elder</name>
    <dbReference type="NCBI Taxonomy" id="4023"/>
    <lineage>
        <taxon>Eukaryota</taxon>
        <taxon>Viridiplantae</taxon>
        <taxon>Streptophyta</taxon>
        <taxon>Embryophyta</taxon>
        <taxon>Tracheophyta</taxon>
        <taxon>Spermatophyta</taxon>
        <taxon>Magnoliopsida</taxon>
        <taxon>eudicotyledons</taxon>
        <taxon>Gunneridae</taxon>
        <taxon>Pentapetalae</taxon>
        <taxon>rosids</taxon>
        <taxon>malvids</taxon>
        <taxon>Sapindales</taxon>
        <taxon>Sapindaceae</taxon>
        <taxon>Hippocastanoideae</taxon>
        <taxon>Acereae</taxon>
        <taxon>Acer</taxon>
    </lineage>
</organism>